<dbReference type="GO" id="GO:0003676">
    <property type="term" value="F:nucleic acid binding"/>
    <property type="evidence" value="ECO:0007669"/>
    <property type="project" value="InterPro"/>
</dbReference>
<proteinExistence type="predicted"/>
<keyword evidence="2" id="KW-1185">Reference proteome</keyword>
<organism evidence="1 2">
    <name type="scientific">Gossypium australe</name>
    <dbReference type="NCBI Taxonomy" id="47621"/>
    <lineage>
        <taxon>Eukaryota</taxon>
        <taxon>Viridiplantae</taxon>
        <taxon>Streptophyta</taxon>
        <taxon>Embryophyta</taxon>
        <taxon>Tracheophyta</taxon>
        <taxon>Spermatophyta</taxon>
        <taxon>Magnoliopsida</taxon>
        <taxon>eudicotyledons</taxon>
        <taxon>Gunneridae</taxon>
        <taxon>Pentapetalae</taxon>
        <taxon>rosids</taxon>
        <taxon>malvids</taxon>
        <taxon>Malvales</taxon>
        <taxon>Malvaceae</taxon>
        <taxon>Malvoideae</taxon>
        <taxon>Gossypium</taxon>
    </lineage>
</organism>
<dbReference type="Gene3D" id="3.30.420.10">
    <property type="entry name" value="Ribonuclease H-like superfamily/Ribonuclease H"/>
    <property type="match status" value="1"/>
</dbReference>
<gene>
    <name evidence="1" type="ORF">EPI10_023930</name>
</gene>
<evidence type="ECO:0000313" key="2">
    <source>
        <dbReference type="Proteomes" id="UP000325315"/>
    </source>
</evidence>
<dbReference type="PANTHER" id="PTHR45835:SF99">
    <property type="entry name" value="CHROMO DOMAIN-CONTAINING PROTEIN-RELATED"/>
    <property type="match status" value="1"/>
</dbReference>
<dbReference type="PANTHER" id="PTHR45835">
    <property type="entry name" value="YALI0A06105P"/>
    <property type="match status" value="1"/>
</dbReference>
<dbReference type="OrthoDB" id="1909122at2759"/>
<reference evidence="2" key="1">
    <citation type="journal article" date="2019" name="Plant Biotechnol. J.">
        <title>Genome sequencing of the Australian wild diploid species Gossypium australe highlights disease resistance and delayed gland morphogenesis.</title>
        <authorList>
            <person name="Cai Y."/>
            <person name="Cai X."/>
            <person name="Wang Q."/>
            <person name="Wang P."/>
            <person name="Zhang Y."/>
            <person name="Cai C."/>
            <person name="Xu Y."/>
            <person name="Wang K."/>
            <person name="Zhou Z."/>
            <person name="Wang C."/>
            <person name="Geng S."/>
            <person name="Li B."/>
            <person name="Dong Q."/>
            <person name="Hou Y."/>
            <person name="Wang H."/>
            <person name="Ai P."/>
            <person name="Liu Z."/>
            <person name="Yi F."/>
            <person name="Sun M."/>
            <person name="An G."/>
            <person name="Cheng J."/>
            <person name="Zhang Y."/>
            <person name="Shi Q."/>
            <person name="Xie Y."/>
            <person name="Shi X."/>
            <person name="Chang Y."/>
            <person name="Huang F."/>
            <person name="Chen Y."/>
            <person name="Hong S."/>
            <person name="Mi L."/>
            <person name="Sun Q."/>
            <person name="Zhang L."/>
            <person name="Zhou B."/>
            <person name="Peng R."/>
            <person name="Zhang X."/>
            <person name="Liu F."/>
        </authorList>
    </citation>
    <scope>NUCLEOTIDE SEQUENCE [LARGE SCALE GENOMIC DNA]</scope>
    <source>
        <strain evidence="2">cv. PA1801</strain>
    </source>
</reference>
<protein>
    <submittedName>
        <fullName evidence="1">Taxadiene 5-alpha hydroxylase</fullName>
    </submittedName>
</protein>
<dbReference type="EMBL" id="SMMG02000005">
    <property type="protein sequence ID" value="KAA3473564.1"/>
    <property type="molecule type" value="Genomic_DNA"/>
</dbReference>
<sequence>MLRSYVMDFEINWEKYIPLVKFAYKHRYHASLKMSPFEELYGLQCRKLACWIELDERKIIGPDLVRKTKEKVKIICHHLKAAHDR</sequence>
<dbReference type="AlphaFoldDB" id="A0A5B6VX53"/>
<dbReference type="Proteomes" id="UP000325315">
    <property type="component" value="Unassembled WGS sequence"/>
</dbReference>
<evidence type="ECO:0000313" key="1">
    <source>
        <dbReference type="EMBL" id="KAA3473564.1"/>
    </source>
</evidence>
<name>A0A5B6VX53_9ROSI</name>
<dbReference type="InterPro" id="IPR036397">
    <property type="entry name" value="RNaseH_sf"/>
</dbReference>
<comment type="caution">
    <text evidence="1">The sequence shown here is derived from an EMBL/GenBank/DDBJ whole genome shotgun (WGS) entry which is preliminary data.</text>
</comment>
<accession>A0A5B6VX53</accession>